<evidence type="ECO:0000259" key="1">
    <source>
        <dbReference type="Pfam" id="PF09722"/>
    </source>
</evidence>
<gene>
    <name evidence="2" type="ORF">HWQ56_14185</name>
</gene>
<reference evidence="2 3" key="1">
    <citation type="submission" date="2020-06" db="EMBL/GenBank/DDBJ databases">
        <title>Pseudomonas eucalypticola sp. nov., an endophyte of Eucalyptus dunnii leaves with biocontrol ability of eucalyptus leaf blight.</title>
        <authorList>
            <person name="Liu Y."/>
            <person name="Song Z."/>
            <person name="Zeng H."/>
            <person name="Lu M."/>
            <person name="Wang X."/>
            <person name="Lian X."/>
            <person name="Zhang Q."/>
        </authorList>
    </citation>
    <scope>NUCLEOTIDE SEQUENCE [LARGE SCALE GENOMIC DNA]</scope>
    <source>
        <strain evidence="2 3">NP-1</strain>
    </source>
</reference>
<dbReference type="KEGG" id="pez:HWQ56_14185"/>
<protein>
    <submittedName>
        <fullName evidence="2">DUF2384 domain-containing protein</fullName>
    </submittedName>
</protein>
<sequence length="72" mass="8201">MSTLSPDQHDRYLEVLEAAMRLYSGDHDAAMRWMSHPVKALDGKAPDSMVTTRLEAETVIEFIRRLEHGFVA</sequence>
<dbReference type="AlphaFoldDB" id="A0A7D5HKN3"/>
<dbReference type="EMBL" id="CP056030">
    <property type="protein sequence ID" value="QKZ07686.1"/>
    <property type="molecule type" value="Genomic_DNA"/>
</dbReference>
<keyword evidence="3" id="KW-1185">Reference proteome</keyword>
<feature type="domain" description="Antitoxin Xre/MbcA/ParS-like toxin-binding" evidence="1">
    <location>
        <begin position="20"/>
        <end position="69"/>
    </location>
</feature>
<dbReference type="InterPro" id="IPR024467">
    <property type="entry name" value="Xre/MbcA/ParS-like_toxin-bd"/>
</dbReference>
<name>A0A7D5HKN3_9PSED</name>
<dbReference type="Pfam" id="PF09722">
    <property type="entry name" value="Xre_MbcA_ParS_C"/>
    <property type="match status" value="1"/>
</dbReference>
<organism evidence="2 3">
    <name type="scientific">Pseudomonas eucalypticola</name>
    <dbReference type="NCBI Taxonomy" id="2599595"/>
    <lineage>
        <taxon>Bacteria</taxon>
        <taxon>Pseudomonadati</taxon>
        <taxon>Pseudomonadota</taxon>
        <taxon>Gammaproteobacteria</taxon>
        <taxon>Pseudomonadales</taxon>
        <taxon>Pseudomonadaceae</taxon>
        <taxon>Pseudomonas</taxon>
    </lineage>
</organism>
<evidence type="ECO:0000313" key="3">
    <source>
        <dbReference type="Proteomes" id="UP000509568"/>
    </source>
</evidence>
<proteinExistence type="predicted"/>
<dbReference type="Proteomes" id="UP000509568">
    <property type="component" value="Chromosome"/>
</dbReference>
<accession>A0A7D5HKN3</accession>
<evidence type="ECO:0000313" key="2">
    <source>
        <dbReference type="EMBL" id="QKZ07686.1"/>
    </source>
</evidence>